<dbReference type="PROSITE" id="PS51257">
    <property type="entry name" value="PROKAR_LIPOPROTEIN"/>
    <property type="match status" value="1"/>
</dbReference>
<keyword evidence="1" id="KW-0812">Transmembrane</keyword>
<dbReference type="Proteomes" id="UP000582659">
    <property type="component" value="Unassembled WGS sequence"/>
</dbReference>
<proteinExistence type="predicted"/>
<evidence type="ECO:0000256" key="1">
    <source>
        <dbReference type="SAM" id="Phobius"/>
    </source>
</evidence>
<protein>
    <submittedName>
        <fullName evidence="2">(pine wood nematode) hypothetical protein</fullName>
    </submittedName>
</protein>
<keyword evidence="1" id="KW-0472">Membrane</keyword>
<evidence type="ECO:0000313" key="5">
    <source>
        <dbReference type="WBParaSite" id="BXY_1000000.1"/>
    </source>
</evidence>
<keyword evidence="1" id="KW-1133">Transmembrane helix</keyword>
<keyword evidence="4" id="KW-1185">Reference proteome</keyword>
<name>A0A1I7SAF3_BURXY</name>
<sequence length="122" mass="13025">MMNIRTAGPRRPSVFARSCFGAAAGSGCCPCHAHSRPEPRSWLFLITRGPTSSSQTPKKGLCLPKAPVPLPSVSACARRRRTDWAEGSLRVSVSSVVVVLSSSVFSSSVLYLDLLSCMSSRV</sequence>
<dbReference type="EMBL" id="CAJFDI010000001">
    <property type="protein sequence ID" value="CAD5209153.1"/>
    <property type="molecule type" value="Genomic_DNA"/>
</dbReference>
<evidence type="ECO:0000313" key="2">
    <source>
        <dbReference type="EMBL" id="CAD5209153.1"/>
    </source>
</evidence>
<dbReference type="EMBL" id="CAJFCV020000001">
    <property type="protein sequence ID" value="CAG9083963.1"/>
    <property type="molecule type" value="Genomic_DNA"/>
</dbReference>
<dbReference type="Proteomes" id="UP000095284">
    <property type="component" value="Unplaced"/>
</dbReference>
<reference evidence="2" key="2">
    <citation type="submission" date="2020-09" db="EMBL/GenBank/DDBJ databases">
        <authorList>
            <person name="Kikuchi T."/>
        </authorList>
    </citation>
    <scope>NUCLEOTIDE SEQUENCE</scope>
    <source>
        <strain evidence="2">Ka4C1</strain>
    </source>
</reference>
<reference evidence="5" key="1">
    <citation type="submission" date="2016-11" db="UniProtKB">
        <authorList>
            <consortium name="WormBaseParasite"/>
        </authorList>
    </citation>
    <scope>IDENTIFICATION</scope>
</reference>
<dbReference type="Proteomes" id="UP000659654">
    <property type="component" value="Unassembled WGS sequence"/>
</dbReference>
<evidence type="ECO:0000313" key="4">
    <source>
        <dbReference type="Proteomes" id="UP000659654"/>
    </source>
</evidence>
<gene>
    <name evidence="2" type="ORF">BXYJ_LOCUS1300</name>
</gene>
<dbReference type="AlphaFoldDB" id="A0A1I7SAF3"/>
<organism evidence="3 5">
    <name type="scientific">Bursaphelenchus xylophilus</name>
    <name type="common">Pinewood nematode worm</name>
    <name type="synonym">Aphelenchoides xylophilus</name>
    <dbReference type="NCBI Taxonomy" id="6326"/>
    <lineage>
        <taxon>Eukaryota</taxon>
        <taxon>Metazoa</taxon>
        <taxon>Ecdysozoa</taxon>
        <taxon>Nematoda</taxon>
        <taxon>Chromadorea</taxon>
        <taxon>Rhabditida</taxon>
        <taxon>Tylenchina</taxon>
        <taxon>Tylenchomorpha</taxon>
        <taxon>Aphelenchoidea</taxon>
        <taxon>Aphelenchoididae</taxon>
        <taxon>Bursaphelenchus</taxon>
    </lineage>
</organism>
<accession>A0A1I7SAF3</accession>
<feature type="transmembrane region" description="Helical" evidence="1">
    <location>
        <begin position="91"/>
        <end position="112"/>
    </location>
</feature>
<evidence type="ECO:0000313" key="3">
    <source>
        <dbReference type="Proteomes" id="UP000095284"/>
    </source>
</evidence>
<dbReference type="WBParaSite" id="BXY_1000000.1">
    <property type="protein sequence ID" value="BXY_1000000.1"/>
    <property type="gene ID" value="BXY_1000000"/>
</dbReference>